<name>A0ABQ8SU63_PERAM</name>
<organism evidence="2 3">
    <name type="scientific">Periplaneta americana</name>
    <name type="common">American cockroach</name>
    <name type="synonym">Blatta americana</name>
    <dbReference type="NCBI Taxonomy" id="6978"/>
    <lineage>
        <taxon>Eukaryota</taxon>
        <taxon>Metazoa</taxon>
        <taxon>Ecdysozoa</taxon>
        <taxon>Arthropoda</taxon>
        <taxon>Hexapoda</taxon>
        <taxon>Insecta</taxon>
        <taxon>Pterygota</taxon>
        <taxon>Neoptera</taxon>
        <taxon>Polyneoptera</taxon>
        <taxon>Dictyoptera</taxon>
        <taxon>Blattodea</taxon>
        <taxon>Blattoidea</taxon>
        <taxon>Blattidae</taxon>
        <taxon>Blattinae</taxon>
        <taxon>Periplaneta</taxon>
    </lineage>
</organism>
<comment type="caution">
    <text evidence="2">The sequence shown here is derived from an EMBL/GenBank/DDBJ whole genome shotgun (WGS) entry which is preliminary data.</text>
</comment>
<dbReference type="EMBL" id="JAJSOF020000021">
    <property type="protein sequence ID" value="KAJ4437285.1"/>
    <property type="molecule type" value="Genomic_DNA"/>
</dbReference>
<proteinExistence type="predicted"/>
<evidence type="ECO:0000313" key="3">
    <source>
        <dbReference type="Proteomes" id="UP001148838"/>
    </source>
</evidence>
<accession>A0ABQ8SU63</accession>
<keyword evidence="3" id="KW-1185">Reference proteome</keyword>
<gene>
    <name evidence="2" type="ORF">ANN_17423</name>
</gene>
<reference evidence="2 3" key="1">
    <citation type="journal article" date="2022" name="Allergy">
        <title>Genome assembly and annotation of Periplaneta americana reveal a comprehensive cockroach allergen profile.</title>
        <authorList>
            <person name="Wang L."/>
            <person name="Xiong Q."/>
            <person name="Saelim N."/>
            <person name="Wang L."/>
            <person name="Nong W."/>
            <person name="Wan A.T."/>
            <person name="Shi M."/>
            <person name="Liu X."/>
            <person name="Cao Q."/>
            <person name="Hui J.H.L."/>
            <person name="Sookrung N."/>
            <person name="Leung T.F."/>
            <person name="Tungtrongchitr A."/>
            <person name="Tsui S.K.W."/>
        </authorList>
    </citation>
    <scope>NUCLEOTIDE SEQUENCE [LARGE SCALE GENOMIC DNA]</scope>
    <source>
        <strain evidence="2">PWHHKU_190912</strain>
    </source>
</reference>
<evidence type="ECO:0000313" key="2">
    <source>
        <dbReference type="EMBL" id="KAJ4437285.1"/>
    </source>
</evidence>
<feature type="region of interest" description="Disordered" evidence="1">
    <location>
        <begin position="26"/>
        <end position="57"/>
    </location>
</feature>
<protein>
    <submittedName>
        <fullName evidence="2">Uncharacterized protein</fullName>
    </submittedName>
</protein>
<evidence type="ECO:0000256" key="1">
    <source>
        <dbReference type="SAM" id="MobiDB-lite"/>
    </source>
</evidence>
<dbReference type="Proteomes" id="UP001148838">
    <property type="component" value="Unassembled WGS sequence"/>
</dbReference>
<sequence>MAGLCEGGNEPSCSLKAICGTHESNAKVGHPATAPDTNRSHFAELISPRGPKPQALPECVRNSRKTYAFYSTNSHRVLDYLNNFQGSGLAEAVLYLGLLDLLI</sequence>